<feature type="domain" description="Mab-21-like HhH/H2TH-like" evidence="1">
    <location>
        <begin position="169"/>
        <end position="252"/>
    </location>
</feature>
<accession>A0A9D4KM64</accession>
<keyword evidence="3" id="KW-1185">Reference proteome</keyword>
<sequence>MAALEDWKAGVGNILMLHDDTTPPQQYLLQVFKRDTPEPETSLIHDTFVRKDSGQVLISAEKFKQQLAYEDRDQGKAIEHGPSVSVMPNWDVVHACHVRKPLSEIEDWIDRCRGKLWPPAQLLEAARVAPCFLVPAGHPDSDYTREEWRLSPNLIERMLIFSFNMTQIKCYIVLKLIKKSLCAKIVDDSITSFHCKTIMFYTIERTHPSLWCEHNLMFLLRLCLHVLRRWLRLGRLPHYIIKGVNLFDGKLSKLLQKRLLVYIDSLIRYNLQDVFYMCIDNIGCQFIQACSIRHSVQAGELRGVCLRKIIRFLLKFECLKRAENLLSRFIEHVIRSSQTTFEPYLKYLKRNVLEISTNVISKTAALECIAHLFALQLSVQSSYYLRLRNVLDSKHIRRVQYSFISDVASSRLKFASMLYCSGHLQAAVRVLEDVERRYHSKVKAVCGCRDIKEYRDLKVFANMLSGNTDSGIRKEQFALCVRFVRQETYCTPCIFFLK</sequence>
<dbReference type="Pfam" id="PF20266">
    <property type="entry name" value="Mab-21_C"/>
    <property type="match status" value="1"/>
</dbReference>
<protein>
    <recommendedName>
        <fullName evidence="1">Mab-21-like HhH/H2TH-like domain-containing protein</fullName>
    </recommendedName>
</protein>
<name>A0A9D4KM64_DREPO</name>
<evidence type="ECO:0000313" key="2">
    <source>
        <dbReference type="EMBL" id="KAH3842125.1"/>
    </source>
</evidence>
<dbReference type="SMART" id="SM01265">
    <property type="entry name" value="Mab-21"/>
    <property type="match status" value="1"/>
</dbReference>
<dbReference type="Proteomes" id="UP000828390">
    <property type="component" value="Unassembled WGS sequence"/>
</dbReference>
<evidence type="ECO:0000313" key="3">
    <source>
        <dbReference type="Proteomes" id="UP000828390"/>
    </source>
</evidence>
<reference evidence="2" key="1">
    <citation type="journal article" date="2019" name="bioRxiv">
        <title>The Genome of the Zebra Mussel, Dreissena polymorpha: A Resource for Invasive Species Research.</title>
        <authorList>
            <person name="McCartney M.A."/>
            <person name="Auch B."/>
            <person name="Kono T."/>
            <person name="Mallez S."/>
            <person name="Zhang Y."/>
            <person name="Obille A."/>
            <person name="Becker A."/>
            <person name="Abrahante J.E."/>
            <person name="Garbe J."/>
            <person name="Badalamenti J.P."/>
            <person name="Herman A."/>
            <person name="Mangelson H."/>
            <person name="Liachko I."/>
            <person name="Sullivan S."/>
            <person name="Sone E.D."/>
            <person name="Koren S."/>
            <person name="Silverstein K.A.T."/>
            <person name="Beckman K.B."/>
            <person name="Gohl D.M."/>
        </authorList>
    </citation>
    <scope>NUCLEOTIDE SEQUENCE</scope>
    <source>
        <strain evidence="2">Duluth1</strain>
        <tissue evidence="2">Whole animal</tissue>
    </source>
</reference>
<organism evidence="2 3">
    <name type="scientific">Dreissena polymorpha</name>
    <name type="common">Zebra mussel</name>
    <name type="synonym">Mytilus polymorpha</name>
    <dbReference type="NCBI Taxonomy" id="45954"/>
    <lineage>
        <taxon>Eukaryota</taxon>
        <taxon>Metazoa</taxon>
        <taxon>Spiralia</taxon>
        <taxon>Lophotrochozoa</taxon>
        <taxon>Mollusca</taxon>
        <taxon>Bivalvia</taxon>
        <taxon>Autobranchia</taxon>
        <taxon>Heteroconchia</taxon>
        <taxon>Euheterodonta</taxon>
        <taxon>Imparidentia</taxon>
        <taxon>Neoheterodontei</taxon>
        <taxon>Myida</taxon>
        <taxon>Dreissenoidea</taxon>
        <taxon>Dreissenidae</taxon>
        <taxon>Dreissena</taxon>
    </lineage>
</organism>
<dbReference type="InterPro" id="IPR024810">
    <property type="entry name" value="MAB21L/cGLR"/>
</dbReference>
<gene>
    <name evidence="2" type="ORF">DPMN_115613</name>
</gene>
<dbReference type="PANTHER" id="PTHR10656:SF69">
    <property type="entry name" value="MAB-21-LIKE HHH_H2TH-LIKE DOMAIN-CONTAINING PROTEIN"/>
    <property type="match status" value="1"/>
</dbReference>
<evidence type="ECO:0000259" key="1">
    <source>
        <dbReference type="Pfam" id="PF20266"/>
    </source>
</evidence>
<dbReference type="EMBL" id="JAIWYP010000004">
    <property type="protein sequence ID" value="KAH3842125.1"/>
    <property type="molecule type" value="Genomic_DNA"/>
</dbReference>
<reference evidence="2" key="2">
    <citation type="submission" date="2020-11" db="EMBL/GenBank/DDBJ databases">
        <authorList>
            <person name="McCartney M.A."/>
            <person name="Auch B."/>
            <person name="Kono T."/>
            <person name="Mallez S."/>
            <person name="Becker A."/>
            <person name="Gohl D.M."/>
            <person name="Silverstein K.A.T."/>
            <person name="Koren S."/>
            <person name="Bechman K.B."/>
            <person name="Herman A."/>
            <person name="Abrahante J.E."/>
            <person name="Garbe J."/>
        </authorList>
    </citation>
    <scope>NUCLEOTIDE SEQUENCE</scope>
    <source>
        <strain evidence="2">Duluth1</strain>
        <tissue evidence="2">Whole animal</tissue>
    </source>
</reference>
<dbReference type="InterPro" id="IPR046906">
    <property type="entry name" value="Mab-21_HhH/H2TH-like"/>
</dbReference>
<dbReference type="Gene3D" id="1.10.1410.40">
    <property type="match status" value="1"/>
</dbReference>
<dbReference type="AlphaFoldDB" id="A0A9D4KM64"/>
<proteinExistence type="predicted"/>
<dbReference type="PANTHER" id="PTHR10656">
    <property type="entry name" value="CELL FATE DETERMINING PROTEIN MAB21-RELATED"/>
    <property type="match status" value="1"/>
</dbReference>
<comment type="caution">
    <text evidence="2">The sequence shown here is derived from an EMBL/GenBank/DDBJ whole genome shotgun (WGS) entry which is preliminary data.</text>
</comment>